<dbReference type="PANTHER" id="PTHR46268">
    <property type="entry name" value="STRESS RESPONSE PROTEIN NHAX"/>
    <property type="match status" value="1"/>
</dbReference>
<dbReference type="CDD" id="cd00293">
    <property type="entry name" value="USP-like"/>
    <property type="match status" value="1"/>
</dbReference>
<evidence type="ECO:0000256" key="1">
    <source>
        <dbReference type="ARBA" id="ARBA00008791"/>
    </source>
</evidence>
<keyword evidence="4" id="KW-1185">Reference proteome</keyword>
<organism evidence="3 4">
    <name type="scientific">Rhizobium subbaraonis</name>
    <dbReference type="NCBI Taxonomy" id="908946"/>
    <lineage>
        <taxon>Bacteria</taxon>
        <taxon>Pseudomonadati</taxon>
        <taxon>Pseudomonadota</taxon>
        <taxon>Alphaproteobacteria</taxon>
        <taxon>Hyphomicrobiales</taxon>
        <taxon>Rhizobiaceae</taxon>
        <taxon>Rhizobium/Agrobacterium group</taxon>
        <taxon>Rhizobium</taxon>
    </lineage>
</organism>
<accession>A0A285UWC6</accession>
<evidence type="ECO:0000313" key="4">
    <source>
        <dbReference type="Proteomes" id="UP000219167"/>
    </source>
</evidence>
<sequence length="280" mass="29727">MTYKTITAVLSTADDAEKVTQHALALAERHGAHVIGVHAETPIVVTIAAPMEFPDPNAIMEQQAQAQAVSRSIETTFRTLAQRSGVSYEWRLFTGSAGYSASGIIDSARGSDIVVAVQLDPAGDGPSRADIEDLLYESGRPLCLISDAVAGPEAPSRVLIAWNGTRESARAVFDALPLLKEASEIEIFTVDGHDDATQHAAFSGTEIASTLTRHGLNVTVNSASSNGDTVAHVINRRVSATGANLLVMGAFSHSWLRHRLFGGVTSAMLKDLRVPAIMSR</sequence>
<dbReference type="SUPFAM" id="SSF52402">
    <property type="entry name" value="Adenine nucleotide alpha hydrolases-like"/>
    <property type="match status" value="2"/>
</dbReference>
<proteinExistence type="inferred from homology"/>
<reference evidence="3 4" key="1">
    <citation type="submission" date="2017-08" db="EMBL/GenBank/DDBJ databases">
        <authorList>
            <person name="de Groot N.N."/>
        </authorList>
    </citation>
    <scope>NUCLEOTIDE SEQUENCE [LARGE SCALE GENOMIC DNA]</scope>
    <source>
        <strain evidence="3 4">JC85</strain>
    </source>
</reference>
<dbReference type="RefSeq" id="WP_176526855.1">
    <property type="nucleotide sequence ID" value="NZ_OBQD01000017.1"/>
</dbReference>
<dbReference type="Pfam" id="PF00582">
    <property type="entry name" value="Usp"/>
    <property type="match status" value="1"/>
</dbReference>
<dbReference type="EMBL" id="OBQD01000017">
    <property type="protein sequence ID" value="SOC45668.1"/>
    <property type="molecule type" value="Genomic_DNA"/>
</dbReference>
<protein>
    <submittedName>
        <fullName evidence="3">Nucleotide-binding universal stress UspA family protein</fullName>
    </submittedName>
</protein>
<gene>
    <name evidence="3" type="ORF">SAMN05892877_11753</name>
</gene>
<evidence type="ECO:0000259" key="2">
    <source>
        <dbReference type="Pfam" id="PF00582"/>
    </source>
</evidence>
<dbReference type="AlphaFoldDB" id="A0A285UWC6"/>
<dbReference type="Proteomes" id="UP000219167">
    <property type="component" value="Unassembled WGS sequence"/>
</dbReference>
<feature type="domain" description="UspA" evidence="2">
    <location>
        <begin position="158"/>
        <end position="278"/>
    </location>
</feature>
<dbReference type="InterPro" id="IPR006016">
    <property type="entry name" value="UspA"/>
</dbReference>
<evidence type="ECO:0000313" key="3">
    <source>
        <dbReference type="EMBL" id="SOC45668.1"/>
    </source>
</evidence>
<dbReference type="PANTHER" id="PTHR46268:SF15">
    <property type="entry name" value="UNIVERSAL STRESS PROTEIN HP_0031"/>
    <property type="match status" value="1"/>
</dbReference>
<comment type="similarity">
    <text evidence="1">Belongs to the universal stress protein A family.</text>
</comment>
<name>A0A285UWC6_9HYPH</name>
<dbReference type="Gene3D" id="3.40.50.12370">
    <property type="match status" value="1"/>
</dbReference>